<dbReference type="InterPro" id="IPR010432">
    <property type="entry name" value="RDD"/>
</dbReference>
<comment type="caution">
    <text evidence="8">The sequence shown here is derived from an EMBL/GenBank/DDBJ whole genome shotgun (WGS) entry which is preliminary data.</text>
</comment>
<sequence length="258" mass="29038">MENTTFREVESIALASRKRRIVAYLIDHLVMSFATIGIVFLLLGPNFIENENFVQVGMTFASVMLITMLLYMAKDCINGVSIGKWVMGIRVRDEKNANEVPSIGRLFLRNIPIIVWPVEFIILAASTDKKRLGDKFAKTIVVKNPNKPTKMVRIVPLIAIVLCFIASFVFFLSAVMKNSDAYKVSIQEIEQNDAIISEVGKITGYGMMPMGNINIRNGYGNAQLTIEVQGTKKNVNVFTHLTKEPNGEWKIEEIKNLY</sequence>
<comment type="subcellular location">
    <subcellularLocation>
        <location evidence="1">Cell membrane</location>
        <topology evidence="1">Multi-pass membrane protein</topology>
    </subcellularLocation>
</comment>
<keyword evidence="3 6" id="KW-0812">Transmembrane</keyword>
<dbReference type="PANTHER" id="PTHR36115">
    <property type="entry name" value="PROLINE-RICH ANTIGEN HOMOLOG-RELATED"/>
    <property type="match status" value="1"/>
</dbReference>
<protein>
    <submittedName>
        <fullName evidence="8">RDD family protein</fullName>
    </submittedName>
</protein>
<keyword evidence="2" id="KW-1003">Cell membrane</keyword>
<accession>A0ABV5GMP9</accession>
<evidence type="ECO:0000313" key="9">
    <source>
        <dbReference type="Proteomes" id="UP001589607"/>
    </source>
</evidence>
<evidence type="ECO:0000256" key="5">
    <source>
        <dbReference type="ARBA" id="ARBA00023136"/>
    </source>
</evidence>
<reference evidence="8 9" key="1">
    <citation type="submission" date="2024-09" db="EMBL/GenBank/DDBJ databases">
        <authorList>
            <person name="Sun Q."/>
            <person name="Mori K."/>
        </authorList>
    </citation>
    <scope>NUCLEOTIDE SEQUENCE [LARGE SCALE GENOMIC DNA]</scope>
    <source>
        <strain evidence="8 9">CECT 7955</strain>
    </source>
</reference>
<proteinExistence type="predicted"/>
<evidence type="ECO:0000313" key="8">
    <source>
        <dbReference type="EMBL" id="MFB9096654.1"/>
    </source>
</evidence>
<dbReference type="InterPro" id="IPR014807">
    <property type="entry name" value="Coa1"/>
</dbReference>
<evidence type="ECO:0000256" key="1">
    <source>
        <dbReference type="ARBA" id="ARBA00004651"/>
    </source>
</evidence>
<evidence type="ECO:0000256" key="2">
    <source>
        <dbReference type="ARBA" id="ARBA00022475"/>
    </source>
</evidence>
<evidence type="ECO:0000256" key="3">
    <source>
        <dbReference type="ARBA" id="ARBA00022692"/>
    </source>
</evidence>
<evidence type="ECO:0000259" key="7">
    <source>
        <dbReference type="Pfam" id="PF06271"/>
    </source>
</evidence>
<feature type="transmembrane region" description="Helical" evidence="6">
    <location>
        <begin position="21"/>
        <end position="41"/>
    </location>
</feature>
<organism evidence="8 9">
    <name type="scientific">Flavobacterium jumunjinense</name>
    <dbReference type="NCBI Taxonomy" id="998845"/>
    <lineage>
        <taxon>Bacteria</taxon>
        <taxon>Pseudomonadati</taxon>
        <taxon>Bacteroidota</taxon>
        <taxon>Flavobacteriia</taxon>
        <taxon>Flavobacteriales</taxon>
        <taxon>Flavobacteriaceae</taxon>
        <taxon>Flavobacterium</taxon>
    </lineage>
</organism>
<dbReference type="Pfam" id="PF08695">
    <property type="entry name" value="Coa1"/>
    <property type="match status" value="1"/>
</dbReference>
<feature type="transmembrane region" description="Helical" evidence="6">
    <location>
        <begin position="53"/>
        <end position="73"/>
    </location>
</feature>
<feature type="domain" description="RDD" evidence="7">
    <location>
        <begin position="15"/>
        <end position="138"/>
    </location>
</feature>
<evidence type="ECO:0000256" key="4">
    <source>
        <dbReference type="ARBA" id="ARBA00022989"/>
    </source>
</evidence>
<dbReference type="PANTHER" id="PTHR36115:SF6">
    <property type="entry name" value="PROLINE-RICH ANTIGEN HOMOLOG"/>
    <property type="match status" value="1"/>
</dbReference>
<keyword evidence="5 6" id="KW-0472">Membrane</keyword>
<dbReference type="RefSeq" id="WP_236455867.1">
    <property type="nucleotide sequence ID" value="NZ_CBCSGE010000002.1"/>
</dbReference>
<dbReference type="Pfam" id="PF06271">
    <property type="entry name" value="RDD"/>
    <property type="match status" value="1"/>
</dbReference>
<feature type="transmembrane region" description="Helical" evidence="6">
    <location>
        <begin position="154"/>
        <end position="176"/>
    </location>
</feature>
<keyword evidence="4 6" id="KW-1133">Transmembrane helix</keyword>
<gene>
    <name evidence="8" type="ORF">ACFFVF_09025</name>
</gene>
<evidence type="ECO:0000256" key="6">
    <source>
        <dbReference type="SAM" id="Phobius"/>
    </source>
</evidence>
<dbReference type="EMBL" id="JBHMEY010000018">
    <property type="protein sequence ID" value="MFB9096654.1"/>
    <property type="molecule type" value="Genomic_DNA"/>
</dbReference>
<keyword evidence="9" id="KW-1185">Reference proteome</keyword>
<name>A0ABV5GMP9_9FLAO</name>
<dbReference type="Proteomes" id="UP001589607">
    <property type="component" value="Unassembled WGS sequence"/>
</dbReference>
<dbReference type="InterPro" id="IPR051791">
    <property type="entry name" value="Pra-immunoreactive"/>
</dbReference>